<dbReference type="InterPro" id="IPR056884">
    <property type="entry name" value="NPHP3-like_N"/>
</dbReference>
<dbReference type="Proteomes" id="UP000054342">
    <property type="component" value="Unassembled WGS sequence"/>
</dbReference>
<feature type="compositionally biased region" description="Polar residues" evidence="2">
    <location>
        <begin position="812"/>
        <end position="836"/>
    </location>
</feature>
<name>A0A0D2C0P1_9EURO</name>
<proteinExistence type="predicted"/>
<dbReference type="Gene3D" id="3.40.50.300">
    <property type="entry name" value="P-loop containing nucleotide triphosphate hydrolases"/>
    <property type="match status" value="1"/>
</dbReference>
<feature type="region of interest" description="Disordered" evidence="2">
    <location>
        <begin position="797"/>
        <end position="836"/>
    </location>
</feature>
<dbReference type="OrthoDB" id="4160321at2759"/>
<keyword evidence="1" id="KW-0677">Repeat</keyword>
<dbReference type="RefSeq" id="XP_013318880.1">
    <property type="nucleotide sequence ID" value="XM_013463426.1"/>
</dbReference>
<dbReference type="AlphaFoldDB" id="A0A0D2C0P1"/>
<dbReference type="PANTHER" id="PTHR10039:SF15">
    <property type="entry name" value="NACHT DOMAIN-CONTAINING PROTEIN"/>
    <property type="match status" value="1"/>
</dbReference>
<evidence type="ECO:0000256" key="2">
    <source>
        <dbReference type="SAM" id="MobiDB-lite"/>
    </source>
</evidence>
<protein>
    <recommendedName>
        <fullName evidence="3">Nephrocystin 3-like N-terminal domain-containing protein</fullName>
    </recommendedName>
</protein>
<dbReference type="PANTHER" id="PTHR10039">
    <property type="entry name" value="AMELOGENIN"/>
    <property type="match status" value="1"/>
</dbReference>
<evidence type="ECO:0000313" key="5">
    <source>
        <dbReference type="Proteomes" id="UP000054342"/>
    </source>
</evidence>
<feature type="domain" description="Nephrocystin 3-like N-terminal" evidence="3">
    <location>
        <begin position="258"/>
        <end position="445"/>
    </location>
</feature>
<reference evidence="4 5" key="1">
    <citation type="submission" date="2015-01" db="EMBL/GenBank/DDBJ databases">
        <title>The Genome Sequence of Exophiala xenobiotica CBS118157.</title>
        <authorList>
            <consortium name="The Broad Institute Genomics Platform"/>
            <person name="Cuomo C."/>
            <person name="de Hoog S."/>
            <person name="Gorbushina A."/>
            <person name="Stielow B."/>
            <person name="Teixiera M."/>
            <person name="Abouelleil A."/>
            <person name="Chapman S.B."/>
            <person name="Priest M."/>
            <person name="Young S.K."/>
            <person name="Wortman J."/>
            <person name="Nusbaum C."/>
            <person name="Birren B."/>
        </authorList>
    </citation>
    <scope>NUCLEOTIDE SEQUENCE [LARGE SCALE GENOMIC DNA]</scope>
    <source>
        <strain evidence="4 5">CBS 118157</strain>
    </source>
</reference>
<keyword evidence="5" id="KW-1185">Reference proteome</keyword>
<dbReference type="HOGENOM" id="CLU_302278_0_0_1"/>
<dbReference type="InterPro" id="IPR027417">
    <property type="entry name" value="P-loop_NTPase"/>
</dbReference>
<dbReference type="Pfam" id="PF24883">
    <property type="entry name" value="NPHP3_N"/>
    <property type="match status" value="1"/>
</dbReference>
<evidence type="ECO:0000256" key="1">
    <source>
        <dbReference type="ARBA" id="ARBA00022737"/>
    </source>
</evidence>
<organism evidence="4 5">
    <name type="scientific">Exophiala xenobiotica</name>
    <dbReference type="NCBI Taxonomy" id="348802"/>
    <lineage>
        <taxon>Eukaryota</taxon>
        <taxon>Fungi</taxon>
        <taxon>Dikarya</taxon>
        <taxon>Ascomycota</taxon>
        <taxon>Pezizomycotina</taxon>
        <taxon>Eurotiomycetes</taxon>
        <taxon>Chaetothyriomycetidae</taxon>
        <taxon>Chaetothyriales</taxon>
        <taxon>Herpotrichiellaceae</taxon>
        <taxon>Exophiala</taxon>
    </lineage>
</organism>
<dbReference type="SUPFAM" id="SSF52540">
    <property type="entry name" value="P-loop containing nucleoside triphosphate hydrolases"/>
    <property type="match status" value="1"/>
</dbReference>
<evidence type="ECO:0000259" key="3">
    <source>
        <dbReference type="Pfam" id="PF24883"/>
    </source>
</evidence>
<dbReference type="EMBL" id="KN847318">
    <property type="protein sequence ID" value="KIW58296.1"/>
    <property type="molecule type" value="Genomic_DNA"/>
</dbReference>
<sequence>MLDTQRDQPPWSLFRQNRKVLQRFRTVLRYHQYLCSGEARIHGYRVGLSAIIISGSIFTVVSAPMHTHRNLQLGANHVTFLEKLTDLFETLSLSLPRYQQHYESCMRRQFVSMDKARVVKLMTFVYEDVVNFCSEVYKIFRPRPQENDFKRAMRMIRHTVWRPFDSRFESLQDRMRRHQELFDREMRVFDQQILIQHFEEFQQYVKDGEECEEQERAKVQAAQKKLADARIGDLKRWICNTEYKDTFEQALRRRHPESCSWMLANSRYVEWRDNAFERAESDQVTENKTSWNSRLLSLHAKPGFGKTILSSAIIEDLMGHAQTARTGNTGFDSLAVAFFHFDQTTRMGGRISAEAFRALAAQLIHIHRNAEAVMDALYILFDEQAGGQRQASANEVEAVLKILLQQWPAFLVIDGVDECSDSTDFLRNLWAILNESDCKILLLSRPNLEFPHSYQTHSGLTDSWQIHLNRSQNTEAIRSCLRYDLNVLTSLSLFSRNIDDGLVAELAQRSNGMFLWAKLLVNYLECPALTRRERMVVLEDANLLEGLETLYNTILNTLERCYARQKQVAADLFKWMTFSLYPMGSEELHVALAIVPGEPTLDHHLLGNWPRCIRQITCALVDIDPQGQVNFIHLSLKEFLERSPFCNWTFSLRNKRPIHERIAKRCLSYLKYDIPERPLRRLDRSISLETGITSCGVEACLEERLTPVENRAVLLKKYPFLQYAAFCWATHLARTLSLPDISWHAPSSREHDRHLKRNHSSALSEWPEYQIEFSRTKRLRHETDTRLDSTLDSTCDEKLPWDPEHNDGGMASTFQNSSSQVYREQGGRSQPRQSEQAMEIDWTSILAEFLLRRHSVTAWVESCWTFNFPPNLSRLDGLLQDLCTRHSIKDLEGREMWWISTGVHQLSDALKELPRETLLHNPTLIWQKHFTMATDQEYWPNWELEPDERNVDENESLIVRAGFLSRGDAPCVGLASALIEQT</sequence>
<evidence type="ECO:0000313" key="4">
    <source>
        <dbReference type="EMBL" id="KIW58296.1"/>
    </source>
</evidence>
<accession>A0A0D2C0P1</accession>
<gene>
    <name evidence="4" type="ORF">PV05_02826</name>
</gene>
<dbReference type="GeneID" id="25324734"/>
<feature type="compositionally biased region" description="Basic and acidic residues" evidence="2">
    <location>
        <begin position="797"/>
        <end position="807"/>
    </location>
</feature>